<dbReference type="Proteomes" id="UP000319160">
    <property type="component" value="Unassembled WGS sequence"/>
</dbReference>
<gene>
    <name evidence="1" type="ORF">FHL15_000488</name>
</gene>
<protein>
    <submittedName>
        <fullName evidence="1">Uncharacterized protein</fullName>
    </submittedName>
</protein>
<organism evidence="1 2">
    <name type="scientific">Xylaria flabelliformis</name>
    <dbReference type="NCBI Taxonomy" id="2512241"/>
    <lineage>
        <taxon>Eukaryota</taxon>
        <taxon>Fungi</taxon>
        <taxon>Dikarya</taxon>
        <taxon>Ascomycota</taxon>
        <taxon>Pezizomycotina</taxon>
        <taxon>Sordariomycetes</taxon>
        <taxon>Xylariomycetidae</taxon>
        <taxon>Xylariales</taxon>
        <taxon>Xylariaceae</taxon>
        <taxon>Xylaria</taxon>
    </lineage>
</organism>
<sequence length="162" mass="18171">MSLPFRAVSSTKRGSARFTPPQRRGYLMLSAWKGYVIASSAKTSEVRFEAFRKDPRIAAVEVAEPPRRHVNISRCVSYHLFAARVGLLKILNASRDVMTTPRSGSGRIRLSAVEERQTNGFFKTLNYDDMTLAIVDLAAYLHTPRSTQPSDKSHPTQLHLPL</sequence>
<dbReference type="EMBL" id="VFLP01000002">
    <property type="protein sequence ID" value="TRX98414.1"/>
    <property type="molecule type" value="Genomic_DNA"/>
</dbReference>
<evidence type="ECO:0000313" key="2">
    <source>
        <dbReference type="Proteomes" id="UP000319160"/>
    </source>
</evidence>
<name>A0A553IDZ1_9PEZI</name>
<accession>A0A553IDZ1</accession>
<comment type="caution">
    <text evidence="1">The sequence shown here is derived from an EMBL/GenBank/DDBJ whole genome shotgun (WGS) entry which is preliminary data.</text>
</comment>
<evidence type="ECO:0000313" key="1">
    <source>
        <dbReference type="EMBL" id="TRX98414.1"/>
    </source>
</evidence>
<proteinExistence type="predicted"/>
<keyword evidence="2" id="KW-1185">Reference proteome</keyword>
<dbReference type="AlphaFoldDB" id="A0A553IDZ1"/>
<reference evidence="2" key="1">
    <citation type="submission" date="2019-06" db="EMBL/GenBank/DDBJ databases">
        <title>Draft genome sequence of the griseofulvin-producing fungus Xylaria cubensis strain G536.</title>
        <authorList>
            <person name="Mead M.E."/>
            <person name="Raja H.A."/>
            <person name="Steenwyk J.L."/>
            <person name="Knowles S.L."/>
            <person name="Oberlies N.H."/>
            <person name="Rokas A."/>
        </authorList>
    </citation>
    <scope>NUCLEOTIDE SEQUENCE [LARGE SCALE GENOMIC DNA]</scope>
    <source>
        <strain evidence="2">G536</strain>
    </source>
</reference>